<dbReference type="InterPro" id="IPR000330">
    <property type="entry name" value="SNF2_N"/>
</dbReference>
<keyword evidence="21" id="KW-1185">Reference proteome</keyword>
<gene>
    <name evidence="20" type="ORF">R9X50_00123800</name>
</gene>
<dbReference type="SUPFAM" id="SSF48371">
    <property type="entry name" value="ARM repeat"/>
    <property type="match status" value="1"/>
</dbReference>
<keyword evidence="7" id="KW-0067">ATP-binding</keyword>
<comment type="function">
    <text evidence="12">Regulates transcription in association with TATA binding protein (TBP). Removes TBP from the TATA box via its C-terminal ATPase activity. Both transcription activation and repression require its ATPase activity. Part of the NCT transcriptional regulatory complex that acts as a key regulator of ergosterol biosynthesis and the azole exporter cdr1B. The NCT complex binds the promoters of genes linked to azole susceptibility, and especially represses the expression of cdr1B transporter.</text>
</comment>
<dbReference type="Pfam" id="PF12054">
    <property type="entry name" value="DUF3535"/>
    <property type="match status" value="1"/>
</dbReference>
<keyword evidence="9" id="KW-0238">DNA-binding</keyword>
<feature type="domain" description="Helicase ATP-binding" evidence="18">
    <location>
        <begin position="1324"/>
        <end position="1497"/>
    </location>
</feature>
<evidence type="ECO:0000313" key="21">
    <source>
        <dbReference type="Proteomes" id="UP001303373"/>
    </source>
</evidence>
<dbReference type="FunFam" id="3.40.50.300:FF:000428">
    <property type="entry name" value="TATA-binding protein-associated factor 172"/>
    <property type="match status" value="1"/>
</dbReference>
<accession>A0AAQ3LZ34</accession>
<sequence>MSNSRLDRLVTLLETGSTQLIRNTAAEQLADVQKNHPDELFNLLTRVVPYLRSPSWDTRTAASKAIGGIVEHAELYDPNATLDGFKSDVDAMVISDGDGTAASSPPDQLQLATLDVEAILTNGKELLGSAGRQYDFKLAGLNATERLAHQKRTLTARLGLGGEYMEDDLVNETDIAIRTGSLATPALSKLDTKMSKSSSPGVSDDAMAKSPEDAPPQTPAGGEMSKRQLNMLKRRRKEELKRDNKKFKYDFAGGRTTTGLSQTAIEPEVKQEIKEEQDGNNPSADYFSLARKEGDDESKVVSEFKGIPVAETSSLVNDSENEGNEWPFERLCEFLTVDLFDPAWEIRHGAAMGIRDIIKVHGAGAGRRAGKTRAENDQLNRAWLDDLACRICCVFMLDRFADYISDSAVAPIRETAGQVLGAFLRYLPASSVHDINRILYRLVMQKDLKVSRRIWHACHGGMIGMRYLVALRSDLLFQDRSLMDGVLECVIKGLGDADDDVRSVSAATLIPVAKEFVNVRSNELSHLISVVWECLSSLSDDLSASTGSVMDLLAKLCSFPEVLEAMKVNASTDSEQSFDELVPRLYPFLRHTITTVRSAVLRALLTFIHIEGNDTKGWINGKALRLVYQNLLVERNEAVLKLSLEVWTALSDALSAQSPHAFRTEFESHALPLITLTVHPIGISRNPIPMDATLFIRPSGQTYGPLAVARGSPVNGSEPAKKRRRSEKKEASVPPPVNASHNIDAAMMQGDVDLVGTDVMIRTRLFATRALGKAISLWVPEERLSFFGPKMIPGLKSPYASTQMFTCMAFAGHAAAMTSLADDFKSSVITELKFVIEDERPTFYSDFTNYLRIARSQCQQLLNAFQEHAHVSGSKLPTPAVVCQGEMDAGKNAFSIADAEKLVTADYERLRKGLSTVQRMAAAEALNTAKLDAEAAIAEYVAAKNQADLRVKAVAAGALVAFGEVPKKPQATIKGIMDSVKEEENADLQNSSATAAAKLVSQLVATERNKIVEKVVGNLVKFCCMETGETPEFHPNAGKEAGILSLQKDEDIQERPDAVKYAAEVKMARITRRGAKNALEQLCIVFGAELFSKVPKLRSVIEGPIKHCFTGELPADITNPETTIGQEVVDALSTLRALIATLDASLHPWVLELLPYVGTALQSKLSVLRYTAAKCFASVCSVITVQGFTMLVEKVLPPINNAHEVVQRQGAIECIYHLIQVMGDGILPYVIFLLVPVLGRMSDSDSGVRLIATTAFATLVKLVPLEAGIPDPPGLPQTLLEGRERERKFIAQMLDPKKVEPFTIPVAIKAELRSYQQEGVNWLAFLNRYHLHGILCDDMGLGKTLQTLCMVASDHHMRAEEFAKTQAPDVRRLPTLIVCPPTLTGHWKQEIRTYAPFLNPVTYAGPPAERSRVRDQLDGADIVITSYDIARNDIEILGPINWNYCVLDEGHLIKNPRAKVSQAVKRIMSNHRLILSGTPIQNNVLELWSLFDFLMPGFLGTEKVFQDRFAKPIAASRFAKSSSKEQEAGALAIESLHKQVLPFLLRRLKEEVLNDLPPKILQNYYCDLSDLQKRLFDDFTRKESKSLHEMAGSGDKEAKQHIFQALQYMRKLCNSPALVMKEGHKQYEATQALLAKENSSLKDPKHAPKLTALRDLLVDCGIGIDGPDTGGVPSADQAVSQHRALIFCQMKEMLDMVESTVFKKLLPGVTFARLDGSVEASKRQDIVNRFNSDPSIDCLLLTTSVGGLGLNLTGADTVIFVEHDWNPQKDLQAMDRAHRIGQKKVVNVYRLITRGTLEEKILNLQRFKIDVASTVVNQQNAGLGTMETDQILDLFNLGETDPNLAITDKGETNGVDESNAVDAEGNVNEKGKKGILDELSELWDDKQYEEEFNLDGFLKTMKA</sequence>
<keyword evidence="8" id="KW-0805">Transcription regulation</keyword>
<evidence type="ECO:0000256" key="8">
    <source>
        <dbReference type="ARBA" id="ARBA00023015"/>
    </source>
</evidence>
<dbReference type="EMBL" id="CP138581">
    <property type="protein sequence ID" value="WPG98448.1"/>
    <property type="molecule type" value="Genomic_DNA"/>
</dbReference>
<protein>
    <recommendedName>
        <fullName evidence="14">TATA-binding protein-associated factor mot1</fullName>
    </recommendedName>
    <alternativeName>
        <fullName evidence="16">Modifier of transcription 1</fullName>
    </alternativeName>
    <alternativeName>
        <fullName evidence="15">NCT transcriptional regulatory complex subunit mot1</fullName>
    </alternativeName>
</protein>
<reference evidence="20 21" key="1">
    <citation type="submission" date="2023-11" db="EMBL/GenBank/DDBJ databases">
        <title>An acidophilic fungus is an integral part of prey digestion in a carnivorous sundew plant.</title>
        <authorList>
            <person name="Tsai I.J."/>
        </authorList>
    </citation>
    <scope>NUCLEOTIDE SEQUENCE [LARGE SCALE GENOMIC DNA]</scope>
    <source>
        <strain evidence="20">169a</strain>
    </source>
</reference>
<dbReference type="InterPro" id="IPR044972">
    <property type="entry name" value="Mot1"/>
</dbReference>
<evidence type="ECO:0000259" key="19">
    <source>
        <dbReference type="PROSITE" id="PS51194"/>
    </source>
</evidence>
<evidence type="ECO:0000256" key="7">
    <source>
        <dbReference type="ARBA" id="ARBA00022840"/>
    </source>
</evidence>
<dbReference type="CDD" id="cd17999">
    <property type="entry name" value="DEXHc_Mot1"/>
    <property type="match status" value="1"/>
</dbReference>
<comment type="subcellular location">
    <subcellularLocation>
        <location evidence="1">Nucleus</location>
    </subcellularLocation>
</comment>
<keyword evidence="5" id="KW-0378">Hydrolase</keyword>
<evidence type="ECO:0000256" key="2">
    <source>
        <dbReference type="ARBA" id="ARBA00007025"/>
    </source>
</evidence>
<dbReference type="Proteomes" id="UP001303373">
    <property type="component" value="Chromosome 2"/>
</dbReference>
<evidence type="ECO:0000256" key="9">
    <source>
        <dbReference type="ARBA" id="ARBA00023125"/>
    </source>
</evidence>
<dbReference type="GO" id="GO:0005634">
    <property type="term" value="C:nucleus"/>
    <property type="evidence" value="ECO:0007669"/>
    <property type="project" value="UniProtKB-SubCell"/>
</dbReference>
<dbReference type="InterPro" id="IPR011989">
    <property type="entry name" value="ARM-like"/>
</dbReference>
<dbReference type="CDD" id="cd18793">
    <property type="entry name" value="SF2_C_SNF"/>
    <property type="match status" value="1"/>
</dbReference>
<evidence type="ECO:0000256" key="10">
    <source>
        <dbReference type="ARBA" id="ARBA00023163"/>
    </source>
</evidence>
<dbReference type="PROSITE" id="PS51192">
    <property type="entry name" value="HELICASE_ATP_BIND_1"/>
    <property type="match status" value="1"/>
</dbReference>
<feature type="region of interest" description="Disordered" evidence="17">
    <location>
        <begin position="190"/>
        <end position="228"/>
    </location>
</feature>
<dbReference type="Gene3D" id="3.40.50.10810">
    <property type="entry name" value="Tandem AAA-ATPase domain"/>
    <property type="match status" value="1"/>
</dbReference>
<evidence type="ECO:0000256" key="4">
    <source>
        <dbReference type="ARBA" id="ARBA00022741"/>
    </source>
</evidence>
<dbReference type="GO" id="GO:0004386">
    <property type="term" value="F:helicase activity"/>
    <property type="evidence" value="ECO:0007669"/>
    <property type="project" value="UniProtKB-KW"/>
</dbReference>
<keyword evidence="6" id="KW-0347">Helicase</keyword>
<evidence type="ECO:0000313" key="20">
    <source>
        <dbReference type="EMBL" id="WPG98448.1"/>
    </source>
</evidence>
<dbReference type="GO" id="GO:0003677">
    <property type="term" value="F:DNA binding"/>
    <property type="evidence" value="ECO:0007669"/>
    <property type="project" value="UniProtKB-KW"/>
</dbReference>
<dbReference type="InterPro" id="IPR014001">
    <property type="entry name" value="Helicase_ATP-bd"/>
</dbReference>
<evidence type="ECO:0000256" key="17">
    <source>
        <dbReference type="SAM" id="MobiDB-lite"/>
    </source>
</evidence>
<feature type="region of interest" description="Disordered" evidence="17">
    <location>
        <begin position="707"/>
        <end position="740"/>
    </location>
</feature>
<dbReference type="FunFam" id="1.25.10.10:FF:000445">
    <property type="entry name" value="Related to MOT1-transcriptional accessory protein"/>
    <property type="match status" value="1"/>
</dbReference>
<proteinExistence type="inferred from homology"/>
<dbReference type="InterPro" id="IPR049730">
    <property type="entry name" value="SNF2/RAD54-like_C"/>
</dbReference>
<dbReference type="InterPro" id="IPR022707">
    <property type="entry name" value="Mot1_central_dom"/>
</dbReference>
<dbReference type="Gene3D" id="3.40.50.300">
    <property type="entry name" value="P-loop containing nucleotide triphosphate hydrolases"/>
    <property type="match status" value="1"/>
</dbReference>
<evidence type="ECO:0000259" key="18">
    <source>
        <dbReference type="PROSITE" id="PS51192"/>
    </source>
</evidence>
<organism evidence="20 21">
    <name type="scientific">Acrodontium crateriforme</name>
    <dbReference type="NCBI Taxonomy" id="150365"/>
    <lineage>
        <taxon>Eukaryota</taxon>
        <taxon>Fungi</taxon>
        <taxon>Dikarya</taxon>
        <taxon>Ascomycota</taxon>
        <taxon>Pezizomycotina</taxon>
        <taxon>Dothideomycetes</taxon>
        <taxon>Dothideomycetidae</taxon>
        <taxon>Mycosphaerellales</taxon>
        <taxon>Teratosphaeriaceae</taxon>
        <taxon>Acrodontium</taxon>
    </lineage>
</organism>
<dbReference type="PANTHER" id="PTHR36498">
    <property type="entry name" value="TATA-BINDING PROTEIN-ASSOCIATED FACTOR 172"/>
    <property type="match status" value="1"/>
</dbReference>
<evidence type="ECO:0000256" key="14">
    <source>
        <dbReference type="ARBA" id="ARBA00073046"/>
    </source>
</evidence>
<evidence type="ECO:0000256" key="1">
    <source>
        <dbReference type="ARBA" id="ARBA00004123"/>
    </source>
</evidence>
<dbReference type="FunFam" id="3.40.50.10810:FF:000009">
    <property type="entry name" value="B-TFIID TATA-box-binding protein-associated factor 1"/>
    <property type="match status" value="1"/>
</dbReference>
<comment type="subunit">
    <text evidence="13">Forms the NCT transcriptional regulatory complex with nctA and nctB.</text>
</comment>
<evidence type="ECO:0000256" key="11">
    <source>
        <dbReference type="ARBA" id="ARBA00023242"/>
    </source>
</evidence>
<dbReference type="InterPro" id="IPR038718">
    <property type="entry name" value="SNF2-like_sf"/>
</dbReference>
<dbReference type="GO" id="GO:0017025">
    <property type="term" value="F:TBP-class protein binding"/>
    <property type="evidence" value="ECO:0007669"/>
    <property type="project" value="InterPro"/>
</dbReference>
<dbReference type="GO" id="GO:0016887">
    <property type="term" value="F:ATP hydrolysis activity"/>
    <property type="evidence" value="ECO:0007669"/>
    <property type="project" value="InterPro"/>
</dbReference>
<dbReference type="Pfam" id="PF00176">
    <property type="entry name" value="SNF2-rel_dom"/>
    <property type="match status" value="1"/>
</dbReference>
<name>A0AAQ3LZ34_9PEZI</name>
<evidence type="ECO:0000256" key="5">
    <source>
        <dbReference type="ARBA" id="ARBA00022801"/>
    </source>
</evidence>
<dbReference type="GO" id="GO:0005524">
    <property type="term" value="F:ATP binding"/>
    <property type="evidence" value="ECO:0007669"/>
    <property type="project" value="UniProtKB-KW"/>
</dbReference>
<dbReference type="Gene3D" id="1.25.10.10">
    <property type="entry name" value="Leucine-rich Repeat Variant"/>
    <property type="match status" value="2"/>
</dbReference>
<keyword evidence="3" id="KW-0677">Repeat</keyword>
<dbReference type="Pfam" id="PF00271">
    <property type="entry name" value="Helicase_C"/>
    <property type="match status" value="1"/>
</dbReference>
<evidence type="ECO:0000256" key="3">
    <source>
        <dbReference type="ARBA" id="ARBA00022737"/>
    </source>
</evidence>
<dbReference type="InterPro" id="IPR001650">
    <property type="entry name" value="Helicase_C-like"/>
</dbReference>
<dbReference type="FunFam" id="1.25.10.10:FF:000508">
    <property type="entry name" value="Probable helicase mot1"/>
    <property type="match status" value="1"/>
</dbReference>
<evidence type="ECO:0000256" key="16">
    <source>
        <dbReference type="ARBA" id="ARBA00081329"/>
    </source>
</evidence>
<comment type="similarity">
    <text evidence="2">Belongs to the SNF2/RAD54 helicase family.</text>
</comment>
<evidence type="ECO:0000256" key="15">
    <source>
        <dbReference type="ARBA" id="ARBA00081280"/>
    </source>
</evidence>
<evidence type="ECO:0000256" key="6">
    <source>
        <dbReference type="ARBA" id="ARBA00022806"/>
    </source>
</evidence>
<dbReference type="PANTHER" id="PTHR36498:SF1">
    <property type="entry name" value="TATA-BINDING PROTEIN-ASSOCIATED FACTOR 172"/>
    <property type="match status" value="1"/>
</dbReference>
<evidence type="ECO:0000256" key="13">
    <source>
        <dbReference type="ARBA" id="ARBA00064550"/>
    </source>
</evidence>
<dbReference type="PROSITE" id="PS51194">
    <property type="entry name" value="HELICASE_CTER"/>
    <property type="match status" value="1"/>
</dbReference>
<dbReference type="SMART" id="SM00487">
    <property type="entry name" value="DEXDc"/>
    <property type="match status" value="1"/>
</dbReference>
<keyword evidence="11" id="KW-0539">Nucleus</keyword>
<dbReference type="InterPro" id="IPR027417">
    <property type="entry name" value="P-loop_NTPase"/>
</dbReference>
<evidence type="ECO:0000256" key="12">
    <source>
        <dbReference type="ARBA" id="ARBA00053370"/>
    </source>
</evidence>
<dbReference type="SUPFAM" id="SSF52540">
    <property type="entry name" value="P-loop containing nucleoside triphosphate hydrolases"/>
    <property type="match status" value="2"/>
</dbReference>
<dbReference type="InterPro" id="IPR016024">
    <property type="entry name" value="ARM-type_fold"/>
</dbReference>
<dbReference type="SMART" id="SM00490">
    <property type="entry name" value="HELICc"/>
    <property type="match status" value="1"/>
</dbReference>
<dbReference type="InterPro" id="IPR044078">
    <property type="entry name" value="Mot1_ATP-bd"/>
</dbReference>
<keyword evidence="10" id="KW-0804">Transcription</keyword>
<feature type="domain" description="Helicase C-terminal" evidence="19">
    <location>
        <begin position="1674"/>
        <end position="1822"/>
    </location>
</feature>
<keyword evidence="4" id="KW-0547">Nucleotide-binding</keyword>